<accession>A0AAD9PXS5</accession>
<dbReference type="SMART" id="SM00456">
    <property type="entry name" value="WW"/>
    <property type="match status" value="1"/>
</dbReference>
<dbReference type="PROSITE" id="PS01159">
    <property type="entry name" value="WW_DOMAIN_1"/>
    <property type="match status" value="1"/>
</dbReference>
<gene>
    <name evidence="5" type="ORF">P5673_028354</name>
</gene>
<dbReference type="SUPFAM" id="SSF47473">
    <property type="entry name" value="EF-hand"/>
    <property type="match status" value="1"/>
</dbReference>
<evidence type="ECO:0000256" key="2">
    <source>
        <dbReference type="SAM" id="MobiDB-lite"/>
    </source>
</evidence>
<feature type="compositionally biased region" description="Polar residues" evidence="2">
    <location>
        <begin position="265"/>
        <end position="275"/>
    </location>
</feature>
<proteinExistence type="predicted"/>
<feature type="region of interest" description="Disordered" evidence="2">
    <location>
        <begin position="457"/>
        <end position="489"/>
    </location>
</feature>
<dbReference type="SMART" id="SM00228">
    <property type="entry name" value="PDZ"/>
    <property type="match status" value="2"/>
</dbReference>
<dbReference type="InterPro" id="IPR051342">
    <property type="entry name" value="PDZ_scaffold"/>
</dbReference>
<evidence type="ECO:0000313" key="5">
    <source>
        <dbReference type="EMBL" id="KAK2550839.1"/>
    </source>
</evidence>
<dbReference type="PANTHER" id="PTHR19964">
    <property type="entry name" value="MULTIPLE PDZ DOMAIN PROTEIN"/>
    <property type="match status" value="1"/>
</dbReference>
<feature type="compositionally biased region" description="Polar residues" evidence="2">
    <location>
        <begin position="457"/>
        <end position="470"/>
    </location>
</feature>
<feature type="region of interest" description="Disordered" evidence="2">
    <location>
        <begin position="379"/>
        <end position="441"/>
    </location>
</feature>
<dbReference type="Pfam" id="PF00397">
    <property type="entry name" value="WW"/>
    <property type="match status" value="1"/>
</dbReference>
<dbReference type="PROSITE" id="PS50020">
    <property type="entry name" value="WW_DOMAIN_2"/>
    <property type="match status" value="1"/>
</dbReference>
<feature type="compositionally biased region" description="Polar residues" evidence="2">
    <location>
        <begin position="408"/>
        <end position="421"/>
    </location>
</feature>
<comment type="caution">
    <text evidence="5">The sequence shown here is derived from an EMBL/GenBank/DDBJ whole genome shotgun (WGS) entry which is preliminary data.</text>
</comment>
<feature type="domain" description="WW" evidence="3">
    <location>
        <begin position="1054"/>
        <end position="1087"/>
    </location>
</feature>
<feature type="compositionally biased region" description="Polar residues" evidence="2">
    <location>
        <begin position="477"/>
        <end position="489"/>
    </location>
</feature>
<feature type="region of interest" description="Disordered" evidence="2">
    <location>
        <begin position="640"/>
        <end position="675"/>
    </location>
</feature>
<protein>
    <submittedName>
        <fullName evidence="5">Syntaxin-binding protein 4</fullName>
    </submittedName>
</protein>
<dbReference type="SUPFAM" id="SSF51045">
    <property type="entry name" value="WW domain"/>
    <property type="match status" value="1"/>
</dbReference>
<keyword evidence="1" id="KW-0175">Coiled coil</keyword>
<dbReference type="EMBL" id="JARQWQ010000105">
    <property type="protein sequence ID" value="KAK2550839.1"/>
    <property type="molecule type" value="Genomic_DNA"/>
</dbReference>
<feature type="region of interest" description="Disordered" evidence="2">
    <location>
        <begin position="201"/>
        <end position="232"/>
    </location>
</feature>
<dbReference type="SUPFAM" id="SSF50156">
    <property type="entry name" value="PDZ domain-like"/>
    <property type="match status" value="2"/>
</dbReference>
<dbReference type="PANTHER" id="PTHR19964:SF94">
    <property type="entry name" value="SYNTAXIN-BINDING PROTEIN 4-LIKE"/>
    <property type="match status" value="1"/>
</dbReference>
<dbReference type="Gene3D" id="2.20.70.10">
    <property type="match status" value="1"/>
</dbReference>
<dbReference type="AlphaFoldDB" id="A0AAD9PXS5"/>
<evidence type="ECO:0000313" key="6">
    <source>
        <dbReference type="Proteomes" id="UP001249851"/>
    </source>
</evidence>
<feature type="compositionally biased region" description="Polar residues" evidence="2">
    <location>
        <begin position="149"/>
        <end position="160"/>
    </location>
</feature>
<evidence type="ECO:0000259" key="3">
    <source>
        <dbReference type="PROSITE" id="PS50020"/>
    </source>
</evidence>
<dbReference type="Gene3D" id="2.30.42.10">
    <property type="match status" value="2"/>
</dbReference>
<evidence type="ECO:0000256" key="1">
    <source>
        <dbReference type="SAM" id="Coils"/>
    </source>
</evidence>
<dbReference type="InterPro" id="IPR036020">
    <property type="entry name" value="WW_dom_sf"/>
</dbReference>
<dbReference type="CDD" id="cd00201">
    <property type="entry name" value="WW"/>
    <property type="match status" value="1"/>
</dbReference>
<feature type="region of interest" description="Disordered" evidence="2">
    <location>
        <begin position="265"/>
        <end position="292"/>
    </location>
</feature>
<feature type="compositionally biased region" description="Polar residues" evidence="2">
    <location>
        <begin position="640"/>
        <end position="670"/>
    </location>
</feature>
<feature type="domain" description="PDZ" evidence="4">
    <location>
        <begin position="306"/>
        <end position="365"/>
    </location>
</feature>
<dbReference type="InterPro" id="IPR001202">
    <property type="entry name" value="WW_dom"/>
</dbReference>
<dbReference type="Proteomes" id="UP001249851">
    <property type="component" value="Unassembled WGS sequence"/>
</dbReference>
<feature type="compositionally biased region" description="Basic and acidic residues" evidence="2">
    <location>
        <begin position="1006"/>
        <end position="1017"/>
    </location>
</feature>
<dbReference type="FunFam" id="2.20.70.10:FF:000034">
    <property type="entry name" value="syntaxin-binding protein 4 isoform X1"/>
    <property type="match status" value="1"/>
</dbReference>
<dbReference type="PROSITE" id="PS50106">
    <property type="entry name" value="PDZ"/>
    <property type="match status" value="2"/>
</dbReference>
<feature type="compositionally biased region" description="Polar residues" evidence="2">
    <location>
        <begin position="388"/>
        <end position="398"/>
    </location>
</feature>
<feature type="region of interest" description="Disordered" evidence="2">
    <location>
        <begin position="148"/>
        <end position="182"/>
    </location>
</feature>
<organism evidence="5 6">
    <name type="scientific">Acropora cervicornis</name>
    <name type="common">Staghorn coral</name>
    <dbReference type="NCBI Taxonomy" id="6130"/>
    <lineage>
        <taxon>Eukaryota</taxon>
        <taxon>Metazoa</taxon>
        <taxon>Cnidaria</taxon>
        <taxon>Anthozoa</taxon>
        <taxon>Hexacorallia</taxon>
        <taxon>Scleractinia</taxon>
        <taxon>Astrocoeniina</taxon>
        <taxon>Acroporidae</taxon>
        <taxon>Acropora</taxon>
    </lineage>
</organism>
<feature type="compositionally biased region" description="Low complexity" evidence="2">
    <location>
        <begin position="218"/>
        <end position="232"/>
    </location>
</feature>
<feature type="region of interest" description="Disordered" evidence="2">
    <location>
        <begin position="993"/>
        <end position="1028"/>
    </location>
</feature>
<sequence length="1107" mass="121652">MEALSMMAMNSTSRLRSGIGERRNTEVINIRNCHSGLGIKIAGGRSALGADFGIFIKKILSGGAANLDGCLMEGDQLLEVNGYNLLGVSNDKAMSLLRNAAQSNHAKLVVSRDAQSRQEFTSLMEALCGESSKSALNNGVMNGLMRSDSFGSSRASTPSPTMGKRSWAGGRHGSPVLSPTMSLDRPSASLQRMYSMDLPTVPVGPTVVQHPPGSQEPPSYNSSLQKLSSPSLSTPYARHMNGNQHIPDQSPVYNGHTYLTAEQRSVSSELTNDSGLPTDRHSQSSSPMFDHPGELQSIQICYSTGLGLCIVGGTNQPEGPHIYVDDVIDGGDAHKDRRLKRGDRLIYINGETLVGVTHEQAKSLLTRLKLRSQDAEVTFIRGGRPGSHTPNGSTTPLQRSPRGGSENGFASNQPSLNGIENSSSRTSSRRSSQGSVPDLSNTDIFMQELLVGTTVSPAGSIASHGSTPSVETFPGSPESQVSPPEISDTQPAVLQPMTHQMPGFGNVMNRGDLQNSHTPAINGFYQAPAAATQGTTASGVFHPALSSTPEIVGSAQNGFQVVNHQFVPWTSQGHMNVSPRGQSVVIDQGGSQFVANGTVNGRQLNQGLLGSLHISPVQPTFEPQSVPYYLQQDLEALQHVSQQHTSASSLSQQTSPRSQTSFLTTPSSPRNGGLRAKRLERNGRRLSLDPYTRLRVEKLEVALRYLGFRPTQEQQQELRQRLPSDQGGFVSYGDFVNAARQVFSIQLDDHSLSDSAVQFAIQDVNNAEASVAAKNNTFEEKHLSNWAWSMRMGEYCPRMFQRDLLLGEEKLQLKFKRLQEFFFPHSVEFKMQKQSQLASLEASAKESEEKAERIRQERDEALREVQHLKKLLTKKEKDCQTAEEELMKARMDAQGLLEESRSLEKKIHLASEAQKAAKDVEQDYAEVIRLLEQELDSYKAKEAEQKPDIQELQELQKRLVVLGCQLRKAEVSKRTYEVATEKLINFAEMVHESLTEGNPGKPPPRGKGESVRREGDSNPKPPAYLSRHAKFTPASLAREARETVRSVKALIEEEPLPFGWEEAFTTDGVRYYINHVTQQTSWLHPVTQVQHLPPIIENQDGERETLT</sequence>
<dbReference type="InterPro" id="IPR036034">
    <property type="entry name" value="PDZ_sf"/>
</dbReference>
<name>A0AAD9PXS5_ACRCE</name>
<feature type="compositionally biased region" description="Low complexity" evidence="2">
    <location>
        <begin position="422"/>
        <end position="432"/>
    </location>
</feature>
<reference evidence="5" key="2">
    <citation type="journal article" date="2023" name="Science">
        <title>Genomic signatures of disease resistance in endangered staghorn corals.</title>
        <authorList>
            <person name="Vollmer S.V."/>
            <person name="Selwyn J.D."/>
            <person name="Despard B.A."/>
            <person name="Roesel C.L."/>
        </authorList>
    </citation>
    <scope>NUCLEOTIDE SEQUENCE</scope>
    <source>
        <strain evidence="5">K2</strain>
    </source>
</reference>
<evidence type="ECO:0000259" key="4">
    <source>
        <dbReference type="PROSITE" id="PS50106"/>
    </source>
</evidence>
<dbReference type="Pfam" id="PF00595">
    <property type="entry name" value="PDZ"/>
    <property type="match status" value="2"/>
</dbReference>
<keyword evidence="6" id="KW-1185">Reference proteome</keyword>
<feature type="coiled-coil region" evidence="1">
    <location>
        <begin position="830"/>
        <end position="972"/>
    </location>
</feature>
<dbReference type="InterPro" id="IPR011992">
    <property type="entry name" value="EF-hand-dom_pair"/>
</dbReference>
<dbReference type="InterPro" id="IPR001478">
    <property type="entry name" value="PDZ"/>
</dbReference>
<reference evidence="5" key="1">
    <citation type="journal article" date="2023" name="G3 (Bethesda)">
        <title>Whole genome assembly and annotation of the endangered Caribbean coral Acropora cervicornis.</title>
        <authorList>
            <person name="Selwyn J.D."/>
            <person name="Vollmer S.V."/>
        </authorList>
    </citation>
    <scope>NUCLEOTIDE SEQUENCE</scope>
    <source>
        <strain evidence="5">K2</strain>
    </source>
</reference>
<feature type="domain" description="PDZ" evidence="4">
    <location>
        <begin position="27"/>
        <end position="112"/>
    </location>
</feature>